<feature type="compositionally biased region" description="Basic residues" evidence="1">
    <location>
        <begin position="7"/>
        <end position="30"/>
    </location>
</feature>
<dbReference type="EMBL" id="MN740567">
    <property type="protein sequence ID" value="QHU34096.1"/>
    <property type="molecule type" value="Genomic_DNA"/>
</dbReference>
<dbReference type="AlphaFoldDB" id="A0A6C0LTA5"/>
<protein>
    <submittedName>
        <fullName evidence="2">Uncharacterized protein</fullName>
    </submittedName>
</protein>
<proteinExistence type="predicted"/>
<accession>A0A6C0LTA5</accession>
<evidence type="ECO:0000313" key="2">
    <source>
        <dbReference type="EMBL" id="QHU34096.1"/>
    </source>
</evidence>
<name>A0A6C0LTA5_9ZZZZ</name>
<reference evidence="2" key="1">
    <citation type="journal article" date="2020" name="Nature">
        <title>Giant virus diversity and host interactions through global metagenomics.</title>
        <authorList>
            <person name="Schulz F."/>
            <person name="Roux S."/>
            <person name="Paez-Espino D."/>
            <person name="Jungbluth S."/>
            <person name="Walsh D.A."/>
            <person name="Denef V.J."/>
            <person name="McMahon K.D."/>
            <person name="Konstantinidis K.T."/>
            <person name="Eloe-Fadrosh E.A."/>
            <person name="Kyrpides N.C."/>
            <person name="Woyke T."/>
        </authorList>
    </citation>
    <scope>NUCLEOTIDE SEQUENCE</scope>
    <source>
        <strain evidence="2">GVMAG-S-1016713-123</strain>
    </source>
</reference>
<feature type="region of interest" description="Disordered" evidence="1">
    <location>
        <begin position="1"/>
        <end position="30"/>
    </location>
</feature>
<organism evidence="2">
    <name type="scientific">viral metagenome</name>
    <dbReference type="NCBI Taxonomy" id="1070528"/>
    <lineage>
        <taxon>unclassified sequences</taxon>
        <taxon>metagenomes</taxon>
        <taxon>organismal metagenomes</taxon>
    </lineage>
</organism>
<sequence length="63" mass="7458">MPATTRSRAKRMSSAKRSYRKRVKSSTCRRKGPAVCRSLSNCKYTKGKKRTYCRKSKNTRRRR</sequence>
<evidence type="ECO:0000256" key="1">
    <source>
        <dbReference type="SAM" id="MobiDB-lite"/>
    </source>
</evidence>